<evidence type="ECO:0000256" key="1">
    <source>
        <dbReference type="ARBA" id="ARBA00004167"/>
    </source>
</evidence>
<evidence type="ECO:0000256" key="5">
    <source>
        <dbReference type="ARBA" id="ARBA00023026"/>
    </source>
</evidence>
<evidence type="ECO:0000313" key="11">
    <source>
        <dbReference type="Proteomes" id="UP001174936"/>
    </source>
</evidence>
<comment type="caution">
    <text evidence="10">The sequence shown here is derived from an EMBL/GenBank/DDBJ whole genome shotgun (WGS) entry which is preliminary data.</text>
</comment>
<sequence>MLLSLSNMFTTNKAYSYSSLESTEHKNATLTQRQRLFSYGISAVLTLWSVGLLLASYSVFIASTSKPYLYTPMETAIEYEVRHFNQGLWGDRTPFMGSPNATNKEAWHAIRRLGIVKLSFEQASRLPGPPTIPYEGHPDLWQGGIEMFHQLHCLYHLRTLIYAEKPEVFYGRDSTVDEQAAHTDHCIDHLRQAIMCAGSAEIITFRRDSKNRIEPNFDGPKVCRKYEPLRKWAEENKAWNFTPEGLEEDMDRY</sequence>
<name>A0AA40CTA4_9PEZI</name>
<accession>A0AA40CTA4</accession>
<keyword evidence="4 9" id="KW-1133">Transmembrane helix</keyword>
<dbReference type="EMBL" id="JAULSV010000003">
    <property type="protein sequence ID" value="KAK0648548.1"/>
    <property type="molecule type" value="Genomic_DNA"/>
</dbReference>
<evidence type="ECO:0000256" key="8">
    <source>
        <dbReference type="ARBA" id="ARBA00035112"/>
    </source>
</evidence>
<proteinExistence type="inferred from homology"/>
<dbReference type="GO" id="GO:0043386">
    <property type="term" value="P:mycotoxin biosynthetic process"/>
    <property type="evidence" value="ECO:0007669"/>
    <property type="project" value="InterPro"/>
</dbReference>
<keyword evidence="5" id="KW-0843">Virulence</keyword>
<keyword evidence="11" id="KW-1185">Reference proteome</keyword>
<evidence type="ECO:0000256" key="3">
    <source>
        <dbReference type="ARBA" id="ARBA00022692"/>
    </source>
</evidence>
<evidence type="ECO:0000256" key="7">
    <source>
        <dbReference type="ARBA" id="ARBA00023180"/>
    </source>
</evidence>
<comment type="similarity">
    <text evidence="8">Belongs to the ustYa family.</text>
</comment>
<gene>
    <name evidence="10" type="ORF">B0T16DRAFT_116737</name>
</gene>
<feature type="transmembrane region" description="Helical" evidence="9">
    <location>
        <begin position="36"/>
        <end position="60"/>
    </location>
</feature>
<dbReference type="PANTHER" id="PTHR33365">
    <property type="entry name" value="YALI0B05434P"/>
    <property type="match status" value="1"/>
</dbReference>
<dbReference type="Pfam" id="PF11807">
    <property type="entry name" value="UstYa"/>
    <property type="match status" value="1"/>
</dbReference>
<dbReference type="AlphaFoldDB" id="A0AA40CTA4"/>
<dbReference type="InterPro" id="IPR021765">
    <property type="entry name" value="UstYa-like"/>
</dbReference>
<reference evidence="10" key="1">
    <citation type="submission" date="2023-06" db="EMBL/GenBank/DDBJ databases">
        <title>Genome-scale phylogeny and comparative genomics of the fungal order Sordariales.</title>
        <authorList>
            <consortium name="Lawrence Berkeley National Laboratory"/>
            <person name="Hensen N."/>
            <person name="Bonometti L."/>
            <person name="Westerberg I."/>
            <person name="Brannstrom I.O."/>
            <person name="Guillou S."/>
            <person name="Cros-Aarteil S."/>
            <person name="Calhoun S."/>
            <person name="Haridas S."/>
            <person name="Kuo A."/>
            <person name="Mondo S."/>
            <person name="Pangilinan J."/>
            <person name="Riley R."/>
            <person name="Labutti K."/>
            <person name="Andreopoulos B."/>
            <person name="Lipzen A."/>
            <person name="Chen C."/>
            <person name="Yanf M."/>
            <person name="Daum C."/>
            <person name="Ng V."/>
            <person name="Clum A."/>
            <person name="Steindorff A."/>
            <person name="Ohm R."/>
            <person name="Martin F."/>
            <person name="Silar P."/>
            <person name="Natvig D."/>
            <person name="Lalanne C."/>
            <person name="Gautier V."/>
            <person name="Ament-Velasquez S.L."/>
            <person name="Kruys A."/>
            <person name="Hutchinson M.I."/>
            <person name="Powell A.J."/>
            <person name="Barry K."/>
            <person name="Miller A.N."/>
            <person name="Grigoriev I.V."/>
            <person name="Debuchy R."/>
            <person name="Gladieux P."/>
            <person name="Thoren M.H."/>
            <person name="Johannesson H."/>
        </authorList>
    </citation>
    <scope>NUCLEOTIDE SEQUENCE</scope>
    <source>
        <strain evidence="10">SMH2532-1</strain>
    </source>
</reference>
<evidence type="ECO:0000256" key="2">
    <source>
        <dbReference type="ARBA" id="ARBA00004685"/>
    </source>
</evidence>
<keyword evidence="7" id="KW-0325">Glycoprotein</keyword>
<dbReference type="PANTHER" id="PTHR33365:SF4">
    <property type="entry name" value="CYCLOCHLOROTINE BIOSYNTHESIS PROTEIN O"/>
    <property type="match status" value="1"/>
</dbReference>
<comment type="pathway">
    <text evidence="2">Mycotoxin biosynthesis.</text>
</comment>
<keyword evidence="6 9" id="KW-0472">Membrane</keyword>
<evidence type="ECO:0000313" key="10">
    <source>
        <dbReference type="EMBL" id="KAK0648548.1"/>
    </source>
</evidence>
<evidence type="ECO:0000256" key="9">
    <source>
        <dbReference type="SAM" id="Phobius"/>
    </source>
</evidence>
<comment type="subcellular location">
    <subcellularLocation>
        <location evidence="1">Membrane</location>
        <topology evidence="1">Single-pass membrane protein</topology>
    </subcellularLocation>
</comment>
<organism evidence="10 11">
    <name type="scientific">Cercophora newfieldiana</name>
    <dbReference type="NCBI Taxonomy" id="92897"/>
    <lineage>
        <taxon>Eukaryota</taxon>
        <taxon>Fungi</taxon>
        <taxon>Dikarya</taxon>
        <taxon>Ascomycota</taxon>
        <taxon>Pezizomycotina</taxon>
        <taxon>Sordariomycetes</taxon>
        <taxon>Sordariomycetidae</taxon>
        <taxon>Sordariales</taxon>
        <taxon>Lasiosphaeriaceae</taxon>
        <taxon>Cercophora</taxon>
    </lineage>
</organism>
<evidence type="ECO:0000256" key="4">
    <source>
        <dbReference type="ARBA" id="ARBA00022989"/>
    </source>
</evidence>
<dbReference type="Proteomes" id="UP001174936">
    <property type="component" value="Unassembled WGS sequence"/>
</dbReference>
<protein>
    <recommendedName>
        <fullName evidence="12">Cyclochlorotine biosynthesis protein O</fullName>
    </recommendedName>
</protein>
<evidence type="ECO:0008006" key="12">
    <source>
        <dbReference type="Google" id="ProtNLM"/>
    </source>
</evidence>
<evidence type="ECO:0000256" key="6">
    <source>
        <dbReference type="ARBA" id="ARBA00023136"/>
    </source>
</evidence>
<dbReference type="GO" id="GO:0016020">
    <property type="term" value="C:membrane"/>
    <property type="evidence" value="ECO:0007669"/>
    <property type="project" value="UniProtKB-SubCell"/>
</dbReference>
<keyword evidence="3 9" id="KW-0812">Transmembrane</keyword>